<dbReference type="AlphaFoldDB" id="K0KSN7"/>
<gene>
    <name evidence="1" type="ORF">BN7_3900</name>
</gene>
<dbReference type="HOGENOM" id="CLU_1769523_0_0_1"/>
<protein>
    <submittedName>
        <fullName evidence="1">Uncharacterized protein</fullName>
    </submittedName>
</protein>
<sequence length="147" mass="16743">MFGIAEIFYILKVTIAGKDEVYDVAIGKIHQGIKYQYLGEYAIYPYVETESSCKLEILDMKSISSVVMKLENLKLSSTSTFFGFKEIMLNKDKFIQVEEQKAAELHNEISNIRTRDINDNGHDTASLGESSDLVDANYQLNWEDVLN</sequence>
<accession>K0KSN7</accession>
<dbReference type="InParanoid" id="K0KSN7"/>
<name>K0KSN7_WICCF</name>
<comment type="caution">
    <text evidence="1">The sequence shown here is derived from an EMBL/GenBank/DDBJ whole genome shotgun (WGS) entry which is preliminary data.</text>
</comment>
<evidence type="ECO:0000313" key="2">
    <source>
        <dbReference type="Proteomes" id="UP000009328"/>
    </source>
</evidence>
<reference evidence="1 2" key="1">
    <citation type="journal article" date="2012" name="Eukaryot. Cell">
        <title>Draft genome sequence of Wickerhamomyces ciferrii NRRL Y-1031 F-60-10.</title>
        <authorList>
            <person name="Schneider J."/>
            <person name="Andrea H."/>
            <person name="Blom J."/>
            <person name="Jaenicke S."/>
            <person name="Ruckert C."/>
            <person name="Schorsch C."/>
            <person name="Szczepanowski R."/>
            <person name="Farwick M."/>
            <person name="Goesmann A."/>
            <person name="Puhler A."/>
            <person name="Schaffer S."/>
            <person name="Tauch A."/>
            <person name="Kohler T."/>
            <person name="Brinkrolf K."/>
        </authorList>
    </citation>
    <scope>NUCLEOTIDE SEQUENCE [LARGE SCALE GENOMIC DNA]</scope>
    <source>
        <strain evidence="2">ATCC 14091 / BCRC 22168 / CBS 111 / JCM 3599 / NBRC 0793 / NRRL Y-1031 F-60-10</strain>
    </source>
</reference>
<keyword evidence="2" id="KW-1185">Reference proteome</keyword>
<organism evidence="1 2">
    <name type="scientific">Wickerhamomyces ciferrii (strain ATCC 14091 / BCRC 22168 / CBS 111 / JCM 3599 / NBRC 0793 / NRRL Y-1031 F-60-10)</name>
    <name type="common">Yeast</name>
    <name type="synonym">Pichia ciferrii</name>
    <dbReference type="NCBI Taxonomy" id="1206466"/>
    <lineage>
        <taxon>Eukaryota</taxon>
        <taxon>Fungi</taxon>
        <taxon>Dikarya</taxon>
        <taxon>Ascomycota</taxon>
        <taxon>Saccharomycotina</taxon>
        <taxon>Saccharomycetes</taxon>
        <taxon>Phaffomycetales</taxon>
        <taxon>Wickerhamomycetaceae</taxon>
        <taxon>Wickerhamomyces</taxon>
    </lineage>
</organism>
<dbReference type="EMBL" id="CAIF01000121">
    <property type="protein sequence ID" value="CCH44338.1"/>
    <property type="molecule type" value="Genomic_DNA"/>
</dbReference>
<dbReference type="Proteomes" id="UP000009328">
    <property type="component" value="Unassembled WGS sequence"/>
</dbReference>
<proteinExistence type="predicted"/>
<evidence type="ECO:0000313" key="1">
    <source>
        <dbReference type="EMBL" id="CCH44338.1"/>
    </source>
</evidence>